<dbReference type="Proteomes" id="UP001060215">
    <property type="component" value="Chromosome 1"/>
</dbReference>
<sequence length="623" mass="68073">MAIFDCYLFISFLILILPNPLVFSHSFQSNQCGDKCGSFQIPFPFYINSSCGSVSDDDPFRLICHNSTSLSLTISSKTYPILQFFPDGVLVDFPNTTSATCRPYNDLNAFGFDGNDYFGISADNIIGLYDCEDSSLCKTECEKTVMPPGCDGSEGSYPACCYPLSDRTSWHVGDGFSVFSQFGCRGFSCWVVPPGTNIGKRGVKLEWAVPGNSSAAVCAANAYTVNATSVPSGVRCQCSDGFIGDAFADGVGCLKTCLRDGKEAYGDDCFLNGHGRIKVEILAGVVTLALCIASLTAIFCLLKRPTKSNTFDRSAVSCQKACKTRLFSYRELDEATKGFEEGQRLVDGNNGTLYAGVLEDGSHVAVHKMHCENEIQFIQFIYQSEIFSAFPHRNLARLLGCCVDSGIRNPALIVYEYPANGTLEGHLRGQQFELEWYKRLNIASETASVLTFLQHEVSPPIFHHDLRSGFIFLDEDFSVKIAGFGANHGEGSHSGDVYGLGVVLLEIVTGARIAPTMALQKIRSGKVEEIVDPVLYYHEQPPFRREQIEAVADLGTRCLLFGGRECVGRLGMVDVARELVVHVTKESAEYGSSRRGGPVLEETFSNSSLLQMISMSPDSIHVP</sequence>
<keyword evidence="2" id="KW-1185">Reference proteome</keyword>
<dbReference type="EMBL" id="CM045758">
    <property type="protein sequence ID" value="KAI8031329.1"/>
    <property type="molecule type" value="Genomic_DNA"/>
</dbReference>
<comment type="caution">
    <text evidence="1">The sequence shown here is derived from an EMBL/GenBank/DDBJ whole genome shotgun (WGS) entry which is preliminary data.</text>
</comment>
<evidence type="ECO:0000313" key="1">
    <source>
        <dbReference type="EMBL" id="KAI8031329.1"/>
    </source>
</evidence>
<evidence type="ECO:0000313" key="2">
    <source>
        <dbReference type="Proteomes" id="UP001060215"/>
    </source>
</evidence>
<reference evidence="1 2" key="1">
    <citation type="journal article" date="2022" name="Plant J.">
        <title>Chromosome-level genome of Camellia lanceoleosa provides a valuable resource for understanding genome evolution and self-incompatibility.</title>
        <authorList>
            <person name="Gong W."/>
            <person name="Xiao S."/>
            <person name="Wang L."/>
            <person name="Liao Z."/>
            <person name="Chang Y."/>
            <person name="Mo W."/>
            <person name="Hu G."/>
            <person name="Li W."/>
            <person name="Zhao G."/>
            <person name="Zhu H."/>
            <person name="Hu X."/>
            <person name="Ji K."/>
            <person name="Xiang X."/>
            <person name="Song Q."/>
            <person name="Yuan D."/>
            <person name="Jin S."/>
            <person name="Zhang L."/>
        </authorList>
    </citation>
    <scope>NUCLEOTIDE SEQUENCE [LARGE SCALE GENOMIC DNA]</scope>
    <source>
        <strain evidence="1">SQ_2022a</strain>
    </source>
</reference>
<accession>A0ACC0J3C4</accession>
<gene>
    <name evidence="1" type="ORF">LOK49_LG01G03354</name>
</gene>
<name>A0ACC0J3C4_9ERIC</name>
<protein>
    <submittedName>
        <fullName evidence="1">Receptor-like protein kinase</fullName>
    </submittedName>
</protein>
<organism evidence="1 2">
    <name type="scientific">Camellia lanceoleosa</name>
    <dbReference type="NCBI Taxonomy" id="1840588"/>
    <lineage>
        <taxon>Eukaryota</taxon>
        <taxon>Viridiplantae</taxon>
        <taxon>Streptophyta</taxon>
        <taxon>Embryophyta</taxon>
        <taxon>Tracheophyta</taxon>
        <taxon>Spermatophyta</taxon>
        <taxon>Magnoliopsida</taxon>
        <taxon>eudicotyledons</taxon>
        <taxon>Gunneridae</taxon>
        <taxon>Pentapetalae</taxon>
        <taxon>asterids</taxon>
        <taxon>Ericales</taxon>
        <taxon>Theaceae</taxon>
        <taxon>Camellia</taxon>
    </lineage>
</organism>
<proteinExistence type="predicted"/>